<dbReference type="GO" id="GO:0016747">
    <property type="term" value="F:acyltransferase activity, transferring groups other than amino-acyl groups"/>
    <property type="evidence" value="ECO:0007669"/>
    <property type="project" value="InterPro"/>
</dbReference>
<evidence type="ECO:0000313" key="3">
    <source>
        <dbReference type="Proteomes" id="UP000321204"/>
    </source>
</evidence>
<proteinExistence type="predicted"/>
<dbReference type="KEGG" id="fgg:FSB75_05405"/>
<evidence type="ECO:0000313" key="2">
    <source>
        <dbReference type="EMBL" id="QEC55363.1"/>
    </source>
</evidence>
<evidence type="ECO:0000259" key="1">
    <source>
        <dbReference type="PROSITE" id="PS51186"/>
    </source>
</evidence>
<dbReference type="Gene3D" id="3.40.630.30">
    <property type="match status" value="1"/>
</dbReference>
<dbReference type="InterPro" id="IPR000182">
    <property type="entry name" value="GNAT_dom"/>
</dbReference>
<dbReference type="InterPro" id="IPR051531">
    <property type="entry name" value="N-acetyltransferase"/>
</dbReference>
<protein>
    <submittedName>
        <fullName evidence="2">GNAT family N-acetyltransferase</fullName>
    </submittedName>
</protein>
<dbReference type="EMBL" id="CP042433">
    <property type="protein sequence ID" value="QEC55363.1"/>
    <property type="molecule type" value="Genomic_DNA"/>
</dbReference>
<name>A0A5B8UFV3_9BACT</name>
<dbReference type="Pfam" id="PF13302">
    <property type="entry name" value="Acetyltransf_3"/>
    <property type="match status" value="1"/>
</dbReference>
<dbReference type="InterPro" id="IPR016181">
    <property type="entry name" value="Acyl_CoA_acyltransferase"/>
</dbReference>
<keyword evidence="2" id="KW-0808">Transferase</keyword>
<keyword evidence="3" id="KW-1185">Reference proteome</keyword>
<dbReference type="PANTHER" id="PTHR43792">
    <property type="entry name" value="GNAT FAMILY, PUTATIVE (AFU_ORTHOLOGUE AFUA_3G00765)-RELATED-RELATED"/>
    <property type="match status" value="1"/>
</dbReference>
<reference evidence="2 3" key="1">
    <citation type="journal article" date="2015" name="Int. J. Syst. Evol. Microbiol.">
        <title>Flavisolibacter ginsenosidimutans sp. nov., with ginsenoside-converting activity isolated from soil used for cultivating ginseng.</title>
        <authorList>
            <person name="Zhao Y."/>
            <person name="Liu Q."/>
            <person name="Kang M.S."/>
            <person name="Jin F."/>
            <person name="Yu H."/>
            <person name="Im W.T."/>
        </authorList>
    </citation>
    <scope>NUCLEOTIDE SEQUENCE [LARGE SCALE GENOMIC DNA]</scope>
    <source>
        <strain evidence="2 3">Gsoil 636</strain>
    </source>
</reference>
<dbReference type="SUPFAM" id="SSF55729">
    <property type="entry name" value="Acyl-CoA N-acyltransferases (Nat)"/>
    <property type="match status" value="1"/>
</dbReference>
<feature type="domain" description="N-acetyltransferase" evidence="1">
    <location>
        <begin position="22"/>
        <end position="164"/>
    </location>
</feature>
<dbReference type="AlphaFoldDB" id="A0A5B8UFV3"/>
<dbReference type="PROSITE" id="PS51186">
    <property type="entry name" value="GNAT"/>
    <property type="match status" value="1"/>
</dbReference>
<dbReference type="RefSeq" id="WP_146783900.1">
    <property type="nucleotide sequence ID" value="NZ_BAABIO010000002.1"/>
</dbReference>
<accession>A0A5B8UFV3</accession>
<sequence>MDATILTTRLLLGEIAENDHAFILELLNTKGWLQFIGDRKVRTKEEAVQYIKKILAIGTIKYWVVRLRDTKAAIGIVSFLKRDYLEHFDLGFAFLPQYEGKGYAFEAAGEVLKRARENHPIVLATTIAENKKSIALLLKLGFVFKEQVVNGKDRLHVYTTQETSKL</sequence>
<gene>
    <name evidence="2" type="ORF">FSB75_05405</name>
</gene>
<organism evidence="2 3">
    <name type="scientific">Flavisolibacter ginsenosidimutans</name>
    <dbReference type="NCBI Taxonomy" id="661481"/>
    <lineage>
        <taxon>Bacteria</taxon>
        <taxon>Pseudomonadati</taxon>
        <taxon>Bacteroidota</taxon>
        <taxon>Chitinophagia</taxon>
        <taxon>Chitinophagales</taxon>
        <taxon>Chitinophagaceae</taxon>
        <taxon>Flavisolibacter</taxon>
    </lineage>
</organism>
<dbReference type="Proteomes" id="UP000321204">
    <property type="component" value="Chromosome"/>
</dbReference>
<dbReference type="PANTHER" id="PTHR43792:SF1">
    <property type="entry name" value="N-ACETYLTRANSFERASE DOMAIN-CONTAINING PROTEIN"/>
    <property type="match status" value="1"/>
</dbReference>
<dbReference type="OrthoDB" id="9798081at2"/>